<organism evidence="1 2">
    <name type="scientific">Pluteus cervinus</name>
    <dbReference type="NCBI Taxonomy" id="181527"/>
    <lineage>
        <taxon>Eukaryota</taxon>
        <taxon>Fungi</taxon>
        <taxon>Dikarya</taxon>
        <taxon>Basidiomycota</taxon>
        <taxon>Agaricomycotina</taxon>
        <taxon>Agaricomycetes</taxon>
        <taxon>Agaricomycetidae</taxon>
        <taxon>Agaricales</taxon>
        <taxon>Pluteineae</taxon>
        <taxon>Pluteaceae</taxon>
        <taxon>Pluteus</taxon>
    </lineage>
</organism>
<dbReference type="Proteomes" id="UP000308600">
    <property type="component" value="Unassembled WGS sequence"/>
</dbReference>
<protein>
    <submittedName>
        <fullName evidence="1">Uncharacterized protein</fullName>
    </submittedName>
</protein>
<dbReference type="EMBL" id="ML208375">
    <property type="protein sequence ID" value="TFK67463.1"/>
    <property type="molecule type" value="Genomic_DNA"/>
</dbReference>
<evidence type="ECO:0000313" key="2">
    <source>
        <dbReference type="Proteomes" id="UP000308600"/>
    </source>
</evidence>
<gene>
    <name evidence="1" type="ORF">BDN72DRAFT_913976</name>
</gene>
<proteinExistence type="predicted"/>
<reference evidence="1 2" key="1">
    <citation type="journal article" date="2019" name="Nat. Ecol. Evol.">
        <title>Megaphylogeny resolves global patterns of mushroom evolution.</title>
        <authorList>
            <person name="Varga T."/>
            <person name="Krizsan K."/>
            <person name="Foldi C."/>
            <person name="Dima B."/>
            <person name="Sanchez-Garcia M."/>
            <person name="Sanchez-Ramirez S."/>
            <person name="Szollosi G.J."/>
            <person name="Szarkandi J.G."/>
            <person name="Papp V."/>
            <person name="Albert L."/>
            <person name="Andreopoulos W."/>
            <person name="Angelini C."/>
            <person name="Antonin V."/>
            <person name="Barry K.W."/>
            <person name="Bougher N.L."/>
            <person name="Buchanan P."/>
            <person name="Buyck B."/>
            <person name="Bense V."/>
            <person name="Catcheside P."/>
            <person name="Chovatia M."/>
            <person name="Cooper J."/>
            <person name="Damon W."/>
            <person name="Desjardin D."/>
            <person name="Finy P."/>
            <person name="Geml J."/>
            <person name="Haridas S."/>
            <person name="Hughes K."/>
            <person name="Justo A."/>
            <person name="Karasinski D."/>
            <person name="Kautmanova I."/>
            <person name="Kiss B."/>
            <person name="Kocsube S."/>
            <person name="Kotiranta H."/>
            <person name="LaButti K.M."/>
            <person name="Lechner B.E."/>
            <person name="Liimatainen K."/>
            <person name="Lipzen A."/>
            <person name="Lukacs Z."/>
            <person name="Mihaltcheva S."/>
            <person name="Morgado L.N."/>
            <person name="Niskanen T."/>
            <person name="Noordeloos M.E."/>
            <person name="Ohm R.A."/>
            <person name="Ortiz-Santana B."/>
            <person name="Ovrebo C."/>
            <person name="Racz N."/>
            <person name="Riley R."/>
            <person name="Savchenko A."/>
            <person name="Shiryaev A."/>
            <person name="Soop K."/>
            <person name="Spirin V."/>
            <person name="Szebenyi C."/>
            <person name="Tomsovsky M."/>
            <person name="Tulloss R.E."/>
            <person name="Uehling J."/>
            <person name="Grigoriev I.V."/>
            <person name="Vagvolgyi C."/>
            <person name="Papp T."/>
            <person name="Martin F.M."/>
            <person name="Miettinen O."/>
            <person name="Hibbett D.S."/>
            <person name="Nagy L.G."/>
        </authorList>
    </citation>
    <scope>NUCLEOTIDE SEQUENCE [LARGE SCALE GENOMIC DNA]</scope>
    <source>
        <strain evidence="1 2">NL-1719</strain>
    </source>
</reference>
<sequence>MIPGLDSDIKRSSSESPFPVFIYQLPPLPRIAGNRDILLDVHTHSSLRNTGLQNVDYGDGERLRILGEQIFSSVVTMHYFSQKPLLSHSEIVLKLRDAFCDQKVLEMSDSYDIARLLMVPAGSRPVGGDIEELRYYWYRFIGALYIRNGLDAVQSWVSKVIDPPFTRSGPSSPSPSGPDFMDESDDEYAGQYAGPPPPQTLLGPPPRQYDPRRPFFTPAPDPNNSGNVLLYRASQTQPVPSFNLVALLNERAQKAYGYLPDYLADHEGSAHAGQWTVRCLLGGFERGRGIGLNQKLAKNNAARQALINLGWGN</sequence>
<evidence type="ECO:0000313" key="1">
    <source>
        <dbReference type="EMBL" id="TFK67463.1"/>
    </source>
</evidence>
<name>A0ACD3ANH0_9AGAR</name>
<keyword evidence="2" id="KW-1185">Reference proteome</keyword>
<accession>A0ACD3ANH0</accession>